<reference evidence="13 14" key="1">
    <citation type="journal article" date="2024" name="Nat. Commun.">
        <title>Phylogenomics reveals the evolutionary origins of lichenization in chlorophyte algae.</title>
        <authorList>
            <person name="Puginier C."/>
            <person name="Libourel C."/>
            <person name="Otte J."/>
            <person name="Skaloud P."/>
            <person name="Haon M."/>
            <person name="Grisel S."/>
            <person name="Petersen M."/>
            <person name="Berrin J.G."/>
            <person name="Delaux P.M."/>
            <person name="Dal Grande F."/>
            <person name="Keller J."/>
        </authorList>
    </citation>
    <scope>NUCLEOTIDE SEQUENCE [LARGE SCALE GENOMIC DNA]</scope>
    <source>
        <strain evidence="13 14">SAG 216-7</strain>
    </source>
</reference>
<evidence type="ECO:0000313" key="14">
    <source>
        <dbReference type="Proteomes" id="UP001491310"/>
    </source>
</evidence>
<dbReference type="InterPro" id="IPR003617">
    <property type="entry name" value="TFIIS/CRSP70_N_sub"/>
</dbReference>
<dbReference type="Pfam" id="PF01096">
    <property type="entry name" value="Zn_ribbon_TFIIS"/>
    <property type="match status" value="1"/>
</dbReference>
<protein>
    <recommendedName>
        <fullName evidence="8">Transcription elongation factor</fullName>
    </recommendedName>
</protein>
<dbReference type="Proteomes" id="UP001491310">
    <property type="component" value="Unassembled WGS sequence"/>
</dbReference>
<evidence type="ECO:0000256" key="7">
    <source>
        <dbReference type="PROSITE-ProRule" id="PRU00649"/>
    </source>
</evidence>
<evidence type="ECO:0000259" key="11">
    <source>
        <dbReference type="PROSITE" id="PS51319"/>
    </source>
</evidence>
<dbReference type="Gene3D" id="2.20.25.10">
    <property type="match status" value="1"/>
</dbReference>
<dbReference type="SMART" id="SM00509">
    <property type="entry name" value="TFS2N"/>
    <property type="match status" value="1"/>
</dbReference>
<dbReference type="SUPFAM" id="SSF47676">
    <property type="entry name" value="Conserved domain common to transcription factors TFIIS, elongin A, CRSP70"/>
    <property type="match status" value="1"/>
</dbReference>
<proteinExistence type="inferred from homology"/>
<dbReference type="InterPro" id="IPR003618">
    <property type="entry name" value="TFIIS_cen_dom"/>
</dbReference>
<dbReference type="CDD" id="cd13749">
    <property type="entry name" value="Zn-ribbon_TFIIS"/>
    <property type="match status" value="1"/>
</dbReference>
<feature type="domain" description="TFIIS central" evidence="12">
    <location>
        <begin position="172"/>
        <end position="287"/>
    </location>
</feature>
<evidence type="ECO:0000256" key="6">
    <source>
        <dbReference type="PROSITE-ProRule" id="PRU00472"/>
    </source>
</evidence>
<keyword evidence="3 6" id="KW-0863">Zinc-finger</keyword>
<dbReference type="InterPro" id="IPR001222">
    <property type="entry name" value="Znf_TFIIS"/>
</dbReference>
<keyword evidence="14" id="KW-1185">Reference proteome</keyword>
<dbReference type="SUPFAM" id="SSF46942">
    <property type="entry name" value="Elongation factor TFIIS domain 2"/>
    <property type="match status" value="1"/>
</dbReference>
<dbReference type="InterPro" id="IPR035100">
    <property type="entry name" value="TF_IIS-typ"/>
</dbReference>
<keyword evidence="8" id="KW-0238">DNA-binding</keyword>
<keyword evidence="2 8" id="KW-0479">Metal-binding</keyword>
<dbReference type="Gene3D" id="1.10.472.30">
    <property type="entry name" value="Transcription elongation factor S-II, central domain"/>
    <property type="match status" value="1"/>
</dbReference>
<accession>A0ABR2Z4S2</accession>
<evidence type="ECO:0000259" key="12">
    <source>
        <dbReference type="PROSITE" id="PS51321"/>
    </source>
</evidence>
<dbReference type="PROSITE" id="PS00466">
    <property type="entry name" value="ZF_TFIIS_1"/>
    <property type="match status" value="1"/>
</dbReference>
<keyword evidence="5 7" id="KW-0539">Nucleus</keyword>
<evidence type="ECO:0000256" key="9">
    <source>
        <dbReference type="SAM" id="MobiDB-lite"/>
    </source>
</evidence>
<comment type="subcellular location">
    <subcellularLocation>
        <location evidence="1 7 8">Nucleus</location>
    </subcellularLocation>
</comment>
<dbReference type="Gene3D" id="1.20.930.10">
    <property type="entry name" value="Conserved domain common to transcription factors TFIIS, elongin A, CRSP70"/>
    <property type="match status" value="1"/>
</dbReference>
<evidence type="ECO:0000256" key="5">
    <source>
        <dbReference type="ARBA" id="ARBA00023242"/>
    </source>
</evidence>
<comment type="function">
    <text evidence="8">Necessary for efficient RNA polymerase II transcription elongation past template-encoded arresting sites.</text>
</comment>
<dbReference type="PANTHER" id="PTHR11477">
    <property type="entry name" value="TRANSCRIPTION FACTOR S-II ZINC FINGER DOMAIN-CONTAINING PROTEIN"/>
    <property type="match status" value="1"/>
</dbReference>
<keyword evidence="8" id="KW-0804">Transcription</keyword>
<dbReference type="PROSITE" id="PS51319">
    <property type="entry name" value="TFIIS_N"/>
    <property type="match status" value="1"/>
</dbReference>
<sequence length="333" mass="35503">MCAIDAAQLAKRIGEALRLSEKAEDDPDVAQALTELLKDLQTCQVTTQLLLETQAGKKIRKLAKHSNAAVSQAAAATVSAWREAVTKETVTGTGAGEAANGSGVPFSQGSQSSSQPSQPSQSAGRAAPGAMGQPPPAKRQKSIGAANGAAAPPPAAAAADRKVVIPKTGDSVRDKTRQLFAEALLLAREAAPDADVGAAAAEAESAMHRQNDGVNQRYKAKYRSLIFNLKDANNPDLRRRVLSGEITGDVLVNLSAEELASDARKSENAQIRKTALFEAERGQHMKMATTDQFKCGKCKQRKTQYYQMQTRSADEPMTTFVTCTNCGNRWKFC</sequence>
<dbReference type="InterPro" id="IPR017923">
    <property type="entry name" value="TFIIS_N"/>
</dbReference>
<name>A0ABR2Z4S2_9CHLO</name>
<evidence type="ECO:0000256" key="1">
    <source>
        <dbReference type="ARBA" id="ARBA00004123"/>
    </source>
</evidence>
<dbReference type="SMART" id="SM00440">
    <property type="entry name" value="ZnF_C2C2"/>
    <property type="match status" value="1"/>
</dbReference>
<dbReference type="SUPFAM" id="SSF57783">
    <property type="entry name" value="Zinc beta-ribbon"/>
    <property type="match status" value="1"/>
</dbReference>
<evidence type="ECO:0000256" key="4">
    <source>
        <dbReference type="ARBA" id="ARBA00022833"/>
    </source>
</evidence>
<dbReference type="InterPro" id="IPR006289">
    <property type="entry name" value="TFSII"/>
</dbReference>
<evidence type="ECO:0000256" key="8">
    <source>
        <dbReference type="RuleBase" id="RU368078"/>
    </source>
</evidence>
<evidence type="ECO:0000256" key="2">
    <source>
        <dbReference type="ARBA" id="ARBA00022723"/>
    </source>
</evidence>
<comment type="similarity">
    <text evidence="8">Belongs to the TFS-II family.</text>
</comment>
<feature type="compositionally biased region" description="Low complexity" evidence="9">
    <location>
        <begin position="101"/>
        <end position="132"/>
    </location>
</feature>
<keyword evidence="8" id="KW-0805">Transcription regulation</keyword>
<evidence type="ECO:0000313" key="13">
    <source>
        <dbReference type="EMBL" id="KAK9919113.1"/>
    </source>
</evidence>
<dbReference type="PROSITE" id="PS51133">
    <property type="entry name" value="ZF_TFIIS_2"/>
    <property type="match status" value="1"/>
</dbReference>
<feature type="region of interest" description="Disordered" evidence="9">
    <location>
        <begin position="91"/>
        <end position="162"/>
    </location>
</feature>
<dbReference type="PROSITE" id="PS51321">
    <property type="entry name" value="TFIIS_CENTRAL"/>
    <property type="match status" value="1"/>
</dbReference>
<comment type="caution">
    <text evidence="13">The sequence shown here is derived from an EMBL/GenBank/DDBJ whole genome shotgun (WGS) entry which is preliminary data.</text>
</comment>
<dbReference type="SMART" id="SM00510">
    <property type="entry name" value="TFS2M"/>
    <property type="match status" value="1"/>
</dbReference>
<feature type="domain" description="TFIIS-type" evidence="10">
    <location>
        <begin position="291"/>
        <end position="331"/>
    </location>
</feature>
<dbReference type="EMBL" id="JALJOT010000001">
    <property type="protein sequence ID" value="KAK9919113.1"/>
    <property type="molecule type" value="Genomic_DNA"/>
</dbReference>
<dbReference type="Pfam" id="PF08711">
    <property type="entry name" value="Med26"/>
    <property type="match status" value="1"/>
</dbReference>
<gene>
    <name evidence="13" type="ORF">WJX75_009483</name>
</gene>
<dbReference type="PIRSF" id="PIRSF006704">
    <property type="entry name" value="TF_IIS"/>
    <property type="match status" value="1"/>
</dbReference>
<organism evidence="13 14">
    <name type="scientific">Coccomyxa subellipsoidea</name>
    <dbReference type="NCBI Taxonomy" id="248742"/>
    <lineage>
        <taxon>Eukaryota</taxon>
        <taxon>Viridiplantae</taxon>
        <taxon>Chlorophyta</taxon>
        <taxon>core chlorophytes</taxon>
        <taxon>Trebouxiophyceae</taxon>
        <taxon>Trebouxiophyceae incertae sedis</taxon>
        <taxon>Coccomyxaceae</taxon>
        <taxon>Coccomyxa</taxon>
    </lineage>
</organism>
<dbReference type="NCBIfam" id="TIGR01385">
    <property type="entry name" value="TFSII"/>
    <property type="match status" value="1"/>
</dbReference>
<dbReference type="PANTHER" id="PTHR11477:SF0">
    <property type="entry name" value="IP08861P-RELATED"/>
    <property type="match status" value="1"/>
</dbReference>
<evidence type="ECO:0000256" key="3">
    <source>
        <dbReference type="ARBA" id="ARBA00022771"/>
    </source>
</evidence>
<evidence type="ECO:0000259" key="10">
    <source>
        <dbReference type="PROSITE" id="PS51133"/>
    </source>
</evidence>
<keyword evidence="4 8" id="KW-0862">Zinc</keyword>
<dbReference type="InterPro" id="IPR036575">
    <property type="entry name" value="TFIIS_cen_dom_sf"/>
</dbReference>
<dbReference type="InterPro" id="IPR035441">
    <property type="entry name" value="TFIIS/LEDGF_dom_sf"/>
</dbReference>
<dbReference type="Pfam" id="PF07500">
    <property type="entry name" value="TFIIS_M"/>
    <property type="match status" value="1"/>
</dbReference>
<feature type="domain" description="TFIIS N-terminal" evidence="11">
    <location>
        <begin position="8"/>
        <end position="88"/>
    </location>
</feature>